<name>A0ABW9M6A3_9MYCO</name>
<evidence type="ECO:0000313" key="1">
    <source>
        <dbReference type="EMBL" id="MFN6555204.1"/>
    </source>
</evidence>
<comment type="caution">
    <text evidence="1">The sequence shown here is derived from an EMBL/GenBank/DDBJ whole genome shotgun (WGS) entry which is preliminary data.</text>
</comment>
<proteinExistence type="predicted"/>
<evidence type="ECO:0000313" key="2">
    <source>
        <dbReference type="Proteomes" id="UP001635817"/>
    </source>
</evidence>
<reference evidence="1 2" key="1">
    <citation type="submission" date="2024-12" db="EMBL/GenBank/DDBJ databases">
        <title>The coexistence of Mycolicibacterium septicum and Mycolicibacterium nivoides in clinical samples.</title>
        <authorList>
            <person name="Wang C."/>
            <person name="Feng Y."/>
            <person name="Zong Z."/>
        </authorList>
    </citation>
    <scope>NUCLEOTIDE SEQUENCE [LARGE SCALE GENOMIC DNA]</scope>
    <source>
        <strain evidence="1 2">120310</strain>
    </source>
</reference>
<organism evidence="1 2">
    <name type="scientific">Mycolicibacterium septicum</name>
    <dbReference type="NCBI Taxonomy" id="98668"/>
    <lineage>
        <taxon>Bacteria</taxon>
        <taxon>Bacillati</taxon>
        <taxon>Actinomycetota</taxon>
        <taxon>Actinomycetes</taxon>
        <taxon>Mycobacteriales</taxon>
        <taxon>Mycobacteriaceae</taxon>
        <taxon>Mycolicibacterium</taxon>
    </lineage>
</organism>
<accession>A0ABW9M6A3</accession>
<dbReference type="EMBL" id="JBKBDE010000019">
    <property type="protein sequence ID" value="MFN6555204.1"/>
    <property type="molecule type" value="Genomic_DNA"/>
</dbReference>
<sequence>MIVLGTVIFGLIAVGVDKLVVDELQYRRDMGLRANPPQRQKEQAQALIDELNSHDPTRVSLPGARGDADGHARLRRNILAAMPLTGCRYTLDSVRDGGAHNDVRIGTETVHHVYRYDMLVHEQCPASAPVPVTIGVLSTPGMGGYWDPAALTVEQ</sequence>
<evidence type="ECO:0008006" key="3">
    <source>
        <dbReference type="Google" id="ProtNLM"/>
    </source>
</evidence>
<gene>
    <name evidence="1" type="ORF">ACK4CP_32760</name>
</gene>
<keyword evidence="2" id="KW-1185">Reference proteome</keyword>
<dbReference type="RefSeq" id="WP_409553146.1">
    <property type="nucleotide sequence ID" value="NZ_JBKBDE010000019.1"/>
</dbReference>
<dbReference type="Proteomes" id="UP001635817">
    <property type="component" value="Unassembled WGS sequence"/>
</dbReference>
<protein>
    <recommendedName>
        <fullName evidence="3">Mammalian cell entry protein</fullName>
    </recommendedName>
</protein>